<keyword evidence="2" id="KW-1185">Reference proteome</keyword>
<sequence>MPICGIEGAKWKREVIQDHSFEYLDVREFHDPSYFGHFKYAIPFLAVLRSTLMYASDFWTGYNLAFQYETAKKLYFGNDSNSAYRIIFLISIAMSCLLLIYEVRKASRILRTRDISFTYTNIIAHRVYTLGSYHNFCFFQRISASPKFSDNVAFYVFFTLKGWKRVMFAVAPREAIKSIVLYELFRKNSFTFKYSTTISEDISVGTLVATNLLFCFALLQVVFASLLYIPLLFHIQGNLKEYCCHKIDKRISELLAKQRRKRQLQIQRAEEQGIQLKVASRFKGVPNALPKPTLPQIALDNELEEGSVYSQSSTTSTSQFVTRGIVPRSHTTSPVSRFPPSGQNRNSNASQPPQPHVAASNHSAKNGTPLNFRPPPNIKPNP</sequence>
<accession>A0ACC2TIV7</accession>
<organism evidence="1 2">
    <name type="scientific">Entomophthora muscae</name>
    <dbReference type="NCBI Taxonomy" id="34485"/>
    <lineage>
        <taxon>Eukaryota</taxon>
        <taxon>Fungi</taxon>
        <taxon>Fungi incertae sedis</taxon>
        <taxon>Zoopagomycota</taxon>
        <taxon>Entomophthoromycotina</taxon>
        <taxon>Entomophthoromycetes</taxon>
        <taxon>Entomophthorales</taxon>
        <taxon>Entomophthoraceae</taxon>
        <taxon>Entomophthora</taxon>
    </lineage>
</organism>
<gene>
    <name evidence="1" type="primary">KCH1_1</name>
    <name evidence="1" type="ORF">DSO57_1004107</name>
</gene>
<protein>
    <submittedName>
        <fullName evidence="1">Potassium transporter</fullName>
    </submittedName>
</protein>
<dbReference type="Proteomes" id="UP001165960">
    <property type="component" value="Unassembled WGS sequence"/>
</dbReference>
<name>A0ACC2TIV7_9FUNG</name>
<reference evidence="1" key="1">
    <citation type="submission" date="2022-04" db="EMBL/GenBank/DDBJ databases">
        <title>Genome of the entomopathogenic fungus Entomophthora muscae.</title>
        <authorList>
            <person name="Elya C."/>
            <person name="Lovett B.R."/>
            <person name="Lee E."/>
            <person name="Macias A.M."/>
            <person name="Hajek A.E."/>
            <person name="De Bivort B.L."/>
            <person name="Kasson M.T."/>
            <person name="De Fine Licht H.H."/>
            <person name="Stajich J.E."/>
        </authorList>
    </citation>
    <scope>NUCLEOTIDE SEQUENCE</scope>
    <source>
        <strain evidence="1">Berkeley</strain>
    </source>
</reference>
<evidence type="ECO:0000313" key="2">
    <source>
        <dbReference type="Proteomes" id="UP001165960"/>
    </source>
</evidence>
<comment type="caution">
    <text evidence="1">The sequence shown here is derived from an EMBL/GenBank/DDBJ whole genome shotgun (WGS) entry which is preliminary data.</text>
</comment>
<evidence type="ECO:0000313" key="1">
    <source>
        <dbReference type="EMBL" id="KAJ9074650.1"/>
    </source>
</evidence>
<proteinExistence type="predicted"/>
<dbReference type="EMBL" id="QTSX02002850">
    <property type="protein sequence ID" value="KAJ9074650.1"/>
    <property type="molecule type" value="Genomic_DNA"/>
</dbReference>